<accession>A0A897N1R4</accession>
<reference evidence="1" key="1">
    <citation type="submission" date="2020-11" db="EMBL/GenBank/DDBJ databases">
        <title>Carbohydrate-dependent, anaerobic sulfur respiration: A novel catabolism in halophilic archaea.</title>
        <authorList>
            <person name="Sorokin D.Y."/>
            <person name="Messina E."/>
            <person name="Smedile F."/>
            <person name="La Cono V."/>
            <person name="Hallsworth J.E."/>
            <person name="Yakimov M.M."/>
        </authorList>
    </citation>
    <scope>NUCLEOTIDE SEQUENCE</scope>
    <source>
        <strain evidence="1">HSR12-1</strain>
    </source>
</reference>
<dbReference type="GeneID" id="68854328"/>
<gene>
    <name evidence="1" type="ORF">HSR121_0685</name>
</gene>
<evidence type="ECO:0000313" key="2">
    <source>
        <dbReference type="Proteomes" id="UP000663525"/>
    </source>
</evidence>
<dbReference type="AlphaFoldDB" id="A0A897N1R4"/>
<name>A0A897N1R4_9EURY</name>
<proteinExistence type="predicted"/>
<evidence type="ECO:0000313" key="1">
    <source>
        <dbReference type="EMBL" id="QSG05039.1"/>
    </source>
</evidence>
<sequence length="52" mass="5989">MPTRYTVVCDDDLSRAVERLAHENDLTEEEVLRQLLDIGLETVESKSIETVR</sequence>
<protein>
    <submittedName>
        <fullName evidence="1">Ribbon-helix-helix protein, copG family</fullName>
    </submittedName>
</protein>
<organism evidence="1 2">
    <name type="scientific">Halapricum desulfuricans</name>
    <dbReference type="NCBI Taxonomy" id="2841257"/>
    <lineage>
        <taxon>Archaea</taxon>
        <taxon>Methanobacteriati</taxon>
        <taxon>Methanobacteriota</taxon>
        <taxon>Stenosarchaea group</taxon>
        <taxon>Halobacteria</taxon>
        <taxon>Halobacteriales</taxon>
        <taxon>Haloarculaceae</taxon>
        <taxon>Halapricum</taxon>
    </lineage>
</organism>
<dbReference type="EMBL" id="CP064787">
    <property type="protein sequence ID" value="QSG05039.1"/>
    <property type="molecule type" value="Genomic_DNA"/>
</dbReference>
<dbReference type="Proteomes" id="UP000663525">
    <property type="component" value="Chromosome"/>
</dbReference>
<dbReference type="RefSeq" id="WP_229114658.1">
    <property type="nucleotide sequence ID" value="NZ_CP064787.1"/>
</dbReference>